<gene>
    <name evidence="2" type="ORF">FOB19_10130</name>
</gene>
<feature type="compositionally biased region" description="Polar residues" evidence="1">
    <location>
        <begin position="746"/>
        <end position="765"/>
    </location>
</feature>
<evidence type="ECO:0008006" key="4">
    <source>
        <dbReference type="Google" id="ProtNLM"/>
    </source>
</evidence>
<feature type="region of interest" description="Disordered" evidence="1">
    <location>
        <begin position="717"/>
        <end position="765"/>
    </location>
</feature>
<dbReference type="Proteomes" id="UP000509126">
    <property type="component" value="Chromosome"/>
</dbReference>
<evidence type="ECO:0000256" key="1">
    <source>
        <dbReference type="SAM" id="MobiDB-lite"/>
    </source>
</evidence>
<name>A0A6N1N3Y7_ACILW</name>
<dbReference type="InterPro" id="IPR032427">
    <property type="entry name" value="P22_portal"/>
</dbReference>
<dbReference type="RefSeq" id="WP_174894451.1">
    <property type="nucleotide sequence ID" value="NZ_CP054803.1"/>
</dbReference>
<organism evidence="2 3">
    <name type="scientific">Acinetobacter lwoffii</name>
    <dbReference type="NCBI Taxonomy" id="28090"/>
    <lineage>
        <taxon>Bacteria</taxon>
        <taxon>Pseudomonadati</taxon>
        <taxon>Pseudomonadota</taxon>
        <taxon>Gammaproteobacteria</taxon>
        <taxon>Moraxellales</taxon>
        <taxon>Moraxellaceae</taxon>
        <taxon>Acinetobacter</taxon>
    </lineage>
</organism>
<dbReference type="EMBL" id="CP054803">
    <property type="protein sequence ID" value="QKU21725.1"/>
    <property type="molecule type" value="Genomic_DNA"/>
</dbReference>
<proteinExistence type="predicted"/>
<dbReference type="AlphaFoldDB" id="A0A6N1N3Y7"/>
<accession>A0A6N1N3Y7</accession>
<dbReference type="Pfam" id="PF16510">
    <property type="entry name" value="P22_portal"/>
    <property type="match status" value="1"/>
</dbReference>
<sequence>MQNDENSVTDTPEVIDEMALNLQELNEIHDEIEQQPHWRTTADKEMDYADGNQLDSELLTRMKLIGIPPAIENMIGPALRAIEGHELETRTDWRVTPNGEPGGQDVADALNYKLNQAERLSKADKACSDAFRPMIGCGIGWVEVKREADPLKYPYRCVAVNRNEIHWDMKAQEDDLSDARWLRRNRWVHPQRLKIAFPQHKELIETIGRHGALWWQHDSMIDGGNSTGLRNAWGDAQAWSKTERFWFDQTSKEINVSEVWYRRWVELTMLRFDDGRIVEFDENNPAHIYAAANGYAIPERAPVAKMRRSYWMGPHCLYDGPTPYPHESFPYVPFIGFREDNTGIPYGFVRDMKYSQDLINSTQAKLRWGLSSVRVTTTRGASQMTRGQIMQQIARPDAYIELNQQHMAKTGAKFEVERDFELNQHQFKLLEDSRISIERTSSITSGFQGRQGTATSGRQEQLQIDQSNQALRKIMDHFKESRTLVGELLLSMIVEDLGSKEEVVVIEGDAITAERRVHINKPETDPMGYTYLSNDVQRTRIKVILEDVPSTSGFRAQQLAALSEVTKSLPPNIQQTILPYLIALTDTPFKRDIIQSIRDAVDAPTPEEVEQRIKDAVAQALKESGNEIKLQELRLKERKTESDIKLVDAKAVQTGVQSQYSAMQGAVQVAQVPQAAPIADHIMQGAGYQRPNPMGDDPNLPIPGEVAARDIRSPYLEGEGAQIGSEGVAEMQVQQNTSPMNPPVPQQSQTGLQGIETPRTSDNLG</sequence>
<evidence type="ECO:0000313" key="3">
    <source>
        <dbReference type="Proteomes" id="UP000509126"/>
    </source>
</evidence>
<protein>
    <recommendedName>
        <fullName evidence="4">Portal protein</fullName>
    </recommendedName>
</protein>
<reference evidence="2 3" key="1">
    <citation type="submission" date="2019-11" db="EMBL/GenBank/DDBJ databases">
        <title>FDA dAtabase for Regulatory Grade micrObial Sequences (FDA-ARGOS): Supporting development and validation of Infectious Disease Dx tests.</title>
        <authorList>
            <person name="Patel R."/>
            <person name="Rucinski S."/>
            <person name="Tallon L."/>
            <person name="Sadzewicz L."/>
            <person name="Vavikolanu K."/>
            <person name="Mehta A."/>
            <person name="Aluvathingal J."/>
            <person name="Nadendla S."/>
            <person name="Nandy P."/>
            <person name="Geyer C."/>
            <person name="Yan Y."/>
            <person name="Sichtig H."/>
        </authorList>
    </citation>
    <scope>NUCLEOTIDE SEQUENCE [LARGE SCALE GENOMIC DNA]</scope>
    <source>
        <strain evidence="2 3">FDAARGOS_557</strain>
    </source>
</reference>
<evidence type="ECO:0000313" key="2">
    <source>
        <dbReference type="EMBL" id="QKU21725.1"/>
    </source>
</evidence>